<dbReference type="Gene3D" id="3.40.190.150">
    <property type="entry name" value="Bordetella uptake gene, domain 1"/>
    <property type="match status" value="1"/>
</dbReference>
<comment type="caution">
    <text evidence="2">The sequence shown here is derived from an EMBL/GenBank/DDBJ whole genome shotgun (WGS) entry which is preliminary data.</text>
</comment>
<reference evidence="2 3" key="1">
    <citation type="submission" date="2021-01" db="EMBL/GenBank/DDBJ databases">
        <title>Belnapia mucosa sp. nov. and Belnapia arida sp. nov., isolated from the Tabernas Desert (Almeria, Spain).</title>
        <authorList>
            <person name="Molina-Menor E."/>
            <person name="Vidal-Verdu A."/>
            <person name="Calonge A."/>
            <person name="Satari L."/>
            <person name="Pereto J."/>
            <person name="Porcar M."/>
        </authorList>
    </citation>
    <scope>NUCLEOTIDE SEQUENCE [LARGE SCALE GENOMIC DNA]</scope>
    <source>
        <strain evidence="2 3">T18</strain>
    </source>
</reference>
<dbReference type="Proteomes" id="UP000660885">
    <property type="component" value="Unassembled WGS sequence"/>
</dbReference>
<dbReference type="InterPro" id="IPR042100">
    <property type="entry name" value="Bug_dom1"/>
</dbReference>
<gene>
    <name evidence="2" type="ORF">JMJ56_11590</name>
</gene>
<keyword evidence="3" id="KW-1185">Reference proteome</keyword>
<dbReference type="PANTHER" id="PTHR42928:SF5">
    <property type="entry name" value="BLR1237 PROTEIN"/>
    <property type="match status" value="1"/>
</dbReference>
<evidence type="ECO:0000313" key="3">
    <source>
        <dbReference type="Proteomes" id="UP000660885"/>
    </source>
</evidence>
<accession>A0ABS1U1V5</accession>
<proteinExistence type="inferred from homology"/>
<name>A0ABS1U1V5_9PROT</name>
<dbReference type="Pfam" id="PF03401">
    <property type="entry name" value="TctC"/>
    <property type="match status" value="1"/>
</dbReference>
<dbReference type="Gene3D" id="3.40.190.10">
    <property type="entry name" value="Periplasmic binding protein-like II"/>
    <property type="match status" value="1"/>
</dbReference>
<sequence>MPIPRRLLLAAPALPAAGRASPAAAQASWPERPLRLIVPFPGGSTPDIAGRTVATHFSQVLGQPCVVENRPGAGGNIGTEAVAKAADGHTLGVSINGPLTTAPALYPNLPYDPVRDLAPVSLLMRGAQLLVVRAGLPVGSLGEFLARVKAEPGRYSFGSVGSGSGGHLAMMDLLARAGGEMLHVPYRGFPPAVIDLVAGRIDAMVIIAAGILPQLREGQVRALAATAEARIPQAPDVPTLAEAGIADAASYAWIGLIAPASTPGERVARLSAEAQRALTAPEARAALEAAAFELVASGPEGMRAFMAAEAARWGGLIRRLGIRAEA</sequence>
<comment type="similarity">
    <text evidence="1">Belongs to the UPF0065 (bug) family.</text>
</comment>
<dbReference type="PANTHER" id="PTHR42928">
    <property type="entry name" value="TRICARBOXYLATE-BINDING PROTEIN"/>
    <property type="match status" value="1"/>
</dbReference>
<organism evidence="2 3">
    <name type="scientific">Belnapia arida</name>
    <dbReference type="NCBI Taxonomy" id="2804533"/>
    <lineage>
        <taxon>Bacteria</taxon>
        <taxon>Pseudomonadati</taxon>
        <taxon>Pseudomonadota</taxon>
        <taxon>Alphaproteobacteria</taxon>
        <taxon>Acetobacterales</taxon>
        <taxon>Roseomonadaceae</taxon>
        <taxon>Belnapia</taxon>
    </lineage>
</organism>
<dbReference type="PIRSF" id="PIRSF017082">
    <property type="entry name" value="YflP"/>
    <property type="match status" value="1"/>
</dbReference>
<dbReference type="EMBL" id="JAETWB010000003">
    <property type="protein sequence ID" value="MBL6078651.1"/>
    <property type="molecule type" value="Genomic_DNA"/>
</dbReference>
<dbReference type="InterPro" id="IPR005064">
    <property type="entry name" value="BUG"/>
</dbReference>
<evidence type="ECO:0000313" key="2">
    <source>
        <dbReference type="EMBL" id="MBL6078651.1"/>
    </source>
</evidence>
<protein>
    <submittedName>
        <fullName evidence="2">Tripartite tricarboxylate transporter substrate binding protein</fullName>
    </submittedName>
</protein>
<dbReference type="SUPFAM" id="SSF53850">
    <property type="entry name" value="Periplasmic binding protein-like II"/>
    <property type="match status" value="1"/>
</dbReference>
<evidence type="ECO:0000256" key="1">
    <source>
        <dbReference type="ARBA" id="ARBA00006987"/>
    </source>
</evidence>
<dbReference type="RefSeq" id="WP_202831755.1">
    <property type="nucleotide sequence ID" value="NZ_JAETWB010000003.1"/>
</dbReference>